<protein>
    <submittedName>
        <fullName evidence="1">GTPase</fullName>
    </submittedName>
</protein>
<evidence type="ECO:0000313" key="1">
    <source>
        <dbReference type="EMBL" id="KAK1744768.1"/>
    </source>
</evidence>
<dbReference type="InterPro" id="IPR053199">
    <property type="entry name" value="cDPG_synthetase-like"/>
</dbReference>
<accession>A0AAD8YF88</accession>
<reference evidence="1" key="1">
    <citation type="submission" date="2023-06" db="EMBL/GenBank/DDBJ databases">
        <title>Survivors Of The Sea: Transcriptome response of Skeletonema marinoi to long-term dormancy.</title>
        <authorList>
            <person name="Pinder M.I.M."/>
            <person name="Kourtchenko O."/>
            <person name="Robertson E.K."/>
            <person name="Larsson T."/>
            <person name="Maumus F."/>
            <person name="Osuna-Cruz C.M."/>
            <person name="Vancaester E."/>
            <person name="Stenow R."/>
            <person name="Vandepoele K."/>
            <person name="Ploug H."/>
            <person name="Bruchert V."/>
            <person name="Godhe A."/>
            <person name="Topel M."/>
        </authorList>
    </citation>
    <scope>NUCLEOTIDE SEQUENCE</scope>
    <source>
        <strain evidence="1">R05AC</strain>
    </source>
</reference>
<proteinExistence type="predicted"/>
<gene>
    <name evidence="1" type="ORF">QTG54_004059</name>
</gene>
<dbReference type="PANTHER" id="PTHR42869">
    <property type="entry name" value="SLL0572 PROTEIN"/>
    <property type="match status" value="1"/>
</dbReference>
<evidence type="ECO:0000313" key="2">
    <source>
        <dbReference type="Proteomes" id="UP001224775"/>
    </source>
</evidence>
<keyword evidence="2" id="KW-1185">Reference proteome</keyword>
<comment type="caution">
    <text evidence="1">The sequence shown here is derived from an EMBL/GenBank/DDBJ whole genome shotgun (WGS) entry which is preliminary data.</text>
</comment>
<dbReference type="Proteomes" id="UP001224775">
    <property type="component" value="Unassembled WGS sequence"/>
</dbReference>
<sequence>MTEKVIILGAAGRDFHDFMSYWSLQPNVSVVCFTSTQIPGIGGRLFPPEMCNNHKNGNSYPNGLMIYDQNDLEALIEEHGATMCALAYSDISYDSVQSLAARVNSKGCKFIQVPPSLTQLHSSKPVVAICATRTEQARAKLHEQSPTT</sequence>
<dbReference type="PANTHER" id="PTHR42869:SF1">
    <property type="entry name" value="SLL0572 PROTEIN"/>
    <property type="match status" value="1"/>
</dbReference>
<name>A0AAD8YF88_9STRA</name>
<dbReference type="Gene3D" id="3.40.50.720">
    <property type="entry name" value="NAD(P)-binding Rossmann-like Domain"/>
    <property type="match status" value="1"/>
</dbReference>
<dbReference type="AlphaFoldDB" id="A0AAD8YF88"/>
<dbReference type="EMBL" id="JATAAI010000006">
    <property type="protein sequence ID" value="KAK1744768.1"/>
    <property type="molecule type" value="Genomic_DNA"/>
</dbReference>
<organism evidence="1 2">
    <name type="scientific">Skeletonema marinoi</name>
    <dbReference type="NCBI Taxonomy" id="267567"/>
    <lineage>
        <taxon>Eukaryota</taxon>
        <taxon>Sar</taxon>
        <taxon>Stramenopiles</taxon>
        <taxon>Ochrophyta</taxon>
        <taxon>Bacillariophyta</taxon>
        <taxon>Coscinodiscophyceae</taxon>
        <taxon>Thalassiosirophycidae</taxon>
        <taxon>Thalassiosirales</taxon>
        <taxon>Skeletonemataceae</taxon>
        <taxon>Skeletonema</taxon>
        <taxon>Skeletonema marinoi-dohrnii complex</taxon>
    </lineage>
</organism>